<keyword evidence="1" id="KW-0472">Membrane</keyword>
<gene>
    <name evidence="3" type="ORF">SAMN04487894_11859</name>
</gene>
<feature type="transmembrane region" description="Helical" evidence="1">
    <location>
        <begin position="158"/>
        <end position="182"/>
    </location>
</feature>
<feature type="transmembrane region" description="Helical" evidence="1">
    <location>
        <begin position="194"/>
        <end position="217"/>
    </location>
</feature>
<organism evidence="3 4">
    <name type="scientific">Niabella drilacis (strain DSM 25811 / CCM 8410 / CCUG 62505 / LMG 26954 / E90)</name>
    <dbReference type="NCBI Taxonomy" id="1285928"/>
    <lineage>
        <taxon>Bacteria</taxon>
        <taxon>Pseudomonadati</taxon>
        <taxon>Bacteroidota</taxon>
        <taxon>Chitinophagia</taxon>
        <taxon>Chitinophagales</taxon>
        <taxon>Chitinophagaceae</taxon>
        <taxon>Niabella</taxon>
    </lineage>
</organism>
<accession>A0A1G6ZIH7</accession>
<dbReference type="STRING" id="1285928.SAMN04487894_11859"/>
<dbReference type="PANTHER" id="PTHR42208:SF1">
    <property type="entry name" value="HEAVY METAL TRANSPORTER"/>
    <property type="match status" value="1"/>
</dbReference>
<dbReference type="Proteomes" id="UP000198757">
    <property type="component" value="Unassembled WGS sequence"/>
</dbReference>
<keyword evidence="1" id="KW-0812">Transmembrane</keyword>
<feature type="domain" description="Urease accessory protein UreH-like transmembrane" evidence="2">
    <location>
        <begin position="9"/>
        <end position="203"/>
    </location>
</feature>
<evidence type="ECO:0000256" key="1">
    <source>
        <dbReference type="SAM" id="Phobius"/>
    </source>
</evidence>
<dbReference type="AlphaFoldDB" id="A0A1G6ZIH7"/>
<dbReference type="Pfam" id="PF13386">
    <property type="entry name" value="DsbD_2"/>
    <property type="match status" value="1"/>
</dbReference>
<feature type="transmembrane region" description="Helical" evidence="1">
    <location>
        <begin position="6"/>
        <end position="32"/>
    </location>
</feature>
<protein>
    <recommendedName>
        <fullName evidence="2">Urease accessory protein UreH-like transmembrane domain-containing protein</fullName>
    </recommendedName>
</protein>
<dbReference type="OrthoDB" id="594443at2"/>
<dbReference type="EMBL" id="FMZO01000018">
    <property type="protein sequence ID" value="SDE02212.1"/>
    <property type="molecule type" value="Genomic_DNA"/>
</dbReference>
<evidence type="ECO:0000313" key="4">
    <source>
        <dbReference type="Proteomes" id="UP000198757"/>
    </source>
</evidence>
<dbReference type="InterPro" id="IPR039447">
    <property type="entry name" value="UreH-like_TM_dom"/>
</dbReference>
<dbReference type="PANTHER" id="PTHR42208">
    <property type="entry name" value="HEAVY METAL TRANSPORTER-RELATED"/>
    <property type="match status" value="1"/>
</dbReference>
<evidence type="ECO:0000313" key="3">
    <source>
        <dbReference type="EMBL" id="SDE02212.1"/>
    </source>
</evidence>
<evidence type="ECO:0000259" key="2">
    <source>
        <dbReference type="Pfam" id="PF13386"/>
    </source>
</evidence>
<feature type="transmembrane region" description="Helical" evidence="1">
    <location>
        <begin position="124"/>
        <end position="152"/>
    </location>
</feature>
<name>A0A1G6ZIH7_NIADE</name>
<feature type="transmembrane region" description="Helical" evidence="1">
    <location>
        <begin position="44"/>
        <end position="65"/>
    </location>
</feature>
<keyword evidence="4" id="KW-1185">Reference proteome</keyword>
<dbReference type="RefSeq" id="WP_090392603.1">
    <property type="nucleotide sequence ID" value="NZ_FMZO01000018.1"/>
</dbReference>
<feature type="transmembrane region" description="Helical" evidence="1">
    <location>
        <begin position="77"/>
        <end position="96"/>
    </location>
</feature>
<proteinExistence type="predicted"/>
<sequence length="235" mass="25343">MIAAVLAGLGMGMAGSFHCIGMCGPLALSIPLNGTSSTARLFSILFYNLGRTVTYFLIGAVLGWAGYRVAITGYQQYFSIITGVFLLMMLLPPGYLPEIKGFRKIQQQLKKTLARFLLRRNRPLSFLMIGALNGLLPCGLVYMAIAAALVMGGPLDSGVFMAAFGLGTIPLMAMLMLTGHHLSFSLRLRIKKFLPFFVAAVAVLMILRGLNLGIPYISPAFSETMTGAVECHPVK</sequence>
<keyword evidence="1" id="KW-1133">Transmembrane helix</keyword>
<reference evidence="4" key="1">
    <citation type="submission" date="2016-10" db="EMBL/GenBank/DDBJ databases">
        <authorList>
            <person name="Varghese N."/>
            <person name="Submissions S."/>
        </authorList>
    </citation>
    <scope>NUCLEOTIDE SEQUENCE [LARGE SCALE GENOMIC DNA]</scope>
    <source>
        <strain evidence="4">DSM 25811 / CCM 8410 / LMG 26954 / E90</strain>
    </source>
</reference>